<dbReference type="Proteomes" id="UP000029495">
    <property type="component" value="Chromosome"/>
</dbReference>
<proteinExistence type="predicted"/>
<evidence type="ECO:0000256" key="1">
    <source>
        <dbReference type="ARBA" id="ARBA00022723"/>
    </source>
</evidence>
<dbReference type="InterPro" id="IPR023214">
    <property type="entry name" value="HAD_sf"/>
</dbReference>
<evidence type="ECO:0000256" key="2">
    <source>
        <dbReference type="ARBA" id="ARBA00022801"/>
    </source>
</evidence>
<accession>A0ABM5RG04</accession>
<keyword evidence="2" id="KW-0378">Hydrolase</keyword>
<name>A0ABM5RG04_9GAMM</name>
<dbReference type="PANTHER" id="PTHR10000">
    <property type="entry name" value="PHOSPHOSERINE PHOSPHATASE"/>
    <property type="match status" value="1"/>
</dbReference>
<organism evidence="3 4">
    <name type="scientific">Pantoea rwandensis</name>
    <dbReference type="NCBI Taxonomy" id="1076550"/>
    <lineage>
        <taxon>Bacteria</taxon>
        <taxon>Pseudomonadati</taxon>
        <taxon>Pseudomonadota</taxon>
        <taxon>Gammaproteobacteria</taxon>
        <taxon>Enterobacterales</taxon>
        <taxon>Erwiniaceae</taxon>
        <taxon>Pantoea</taxon>
    </lineage>
</organism>
<dbReference type="PANTHER" id="PTHR10000:SF53">
    <property type="entry name" value="5-AMINO-6-(5-PHOSPHO-D-RIBITYLAMINO)URACIL PHOSPHATASE YBJI-RELATED"/>
    <property type="match status" value="1"/>
</dbReference>
<protein>
    <recommendedName>
        <fullName evidence="5">Hydrolase</fullName>
    </recommendedName>
</protein>
<evidence type="ECO:0008006" key="5">
    <source>
        <dbReference type="Google" id="ProtNLM"/>
    </source>
</evidence>
<keyword evidence="4" id="KW-1185">Reference proteome</keyword>
<dbReference type="InterPro" id="IPR036412">
    <property type="entry name" value="HAD-like_sf"/>
</dbReference>
<dbReference type="InterPro" id="IPR006379">
    <property type="entry name" value="HAD-SF_hydro_IIB"/>
</dbReference>
<dbReference type="Gene3D" id="3.30.1240.10">
    <property type="match status" value="1"/>
</dbReference>
<keyword evidence="1" id="KW-0479">Metal-binding</keyword>
<dbReference type="Gene3D" id="3.40.50.1000">
    <property type="entry name" value="HAD superfamily/HAD-like"/>
    <property type="match status" value="1"/>
</dbReference>
<evidence type="ECO:0000313" key="3">
    <source>
        <dbReference type="EMBL" id="AIR84862.1"/>
    </source>
</evidence>
<gene>
    <name evidence="3" type="ORF">LH22_05040</name>
</gene>
<dbReference type="EMBL" id="CP009454">
    <property type="protein sequence ID" value="AIR84862.1"/>
    <property type="molecule type" value="Genomic_DNA"/>
</dbReference>
<evidence type="ECO:0000313" key="4">
    <source>
        <dbReference type="Proteomes" id="UP000029495"/>
    </source>
</evidence>
<sequence length="247" mass="27469">MGIYVFDIDGTISKGGLKVEAELCQSLARLQQQHQLIFASARPVRDMLPMLSDELHTATFIGCNGGMAYQAGEIKTSHTLNPAFVKQVLQHLTALDIPYVLDGEWSFSFSSRTHPFHEYIRSLSSEEISEQALMEEGVTKILMLSDAHKASVLALVEAENVSVHTHRSDGFYDITPQGNNKHRALSELIGSEKYTAFGNDQNDFIMLSHAEVAVFIGEEKDFPHATHYIEMEAIPELLMQLESNATA</sequence>
<dbReference type="RefSeq" id="WP_038644562.1">
    <property type="nucleotide sequence ID" value="NZ_CP009454.1"/>
</dbReference>
<dbReference type="NCBIfam" id="TIGR01484">
    <property type="entry name" value="HAD-SF-IIB"/>
    <property type="match status" value="1"/>
</dbReference>
<dbReference type="Pfam" id="PF08282">
    <property type="entry name" value="Hydrolase_3"/>
    <property type="match status" value="1"/>
</dbReference>
<reference evidence="3 4" key="1">
    <citation type="submission" date="2014-09" db="EMBL/GenBank/DDBJ databases">
        <authorList>
            <person name="Chan K.-G."/>
        </authorList>
    </citation>
    <scope>NUCLEOTIDE SEQUENCE [LARGE SCALE GENOMIC DNA]</scope>
    <source>
        <strain evidence="3 4">ND04</strain>
    </source>
</reference>
<dbReference type="SUPFAM" id="SSF56784">
    <property type="entry name" value="HAD-like"/>
    <property type="match status" value="1"/>
</dbReference>